<evidence type="ECO:0000256" key="1">
    <source>
        <dbReference type="SAM" id="Phobius"/>
    </source>
</evidence>
<sequence length="215" mass="22861">MSTSPTNNPNAQGGPLGPGQSIFDEVRGFAADVAKRSWQTAIGVGAVAAILGIVLLAWPQPTLHVVAILFALYLLITGVLQIVATFGVLSSQSFWWRLLTFLTGAVSIVLAVVAFRNVVESLVMLAIWIGVGWIFRGIAGLSLYTDFPKGAPGKVWGIILSIISIAAGAFVVIYPYDSIPSLVLATGIVLIVLGLVEIFHGIQIRSTINRIRPQV</sequence>
<name>A0A1H4LIK6_TSUTY</name>
<accession>A0A1H4LIK6</accession>
<dbReference type="GeneID" id="300995814"/>
<dbReference type="AlphaFoldDB" id="A0A1H4LIK6"/>
<feature type="transmembrane region" description="Helical" evidence="1">
    <location>
        <begin position="41"/>
        <end position="59"/>
    </location>
</feature>
<dbReference type="OrthoDB" id="3577181at2"/>
<dbReference type="InterPro" id="IPR052712">
    <property type="entry name" value="Acid_resist_chaperone_HdeD"/>
</dbReference>
<dbReference type="Pfam" id="PF03729">
    <property type="entry name" value="DUF308"/>
    <property type="match status" value="2"/>
</dbReference>
<feature type="transmembrane region" description="Helical" evidence="1">
    <location>
        <begin position="155"/>
        <end position="176"/>
    </location>
</feature>
<feature type="transmembrane region" description="Helical" evidence="1">
    <location>
        <begin position="65"/>
        <end position="89"/>
    </location>
</feature>
<gene>
    <name evidence="2" type="ORF">SAMN04489793_0595</name>
</gene>
<dbReference type="PANTHER" id="PTHR34989:SF1">
    <property type="entry name" value="PROTEIN HDED"/>
    <property type="match status" value="1"/>
</dbReference>
<dbReference type="EMBL" id="FNSA01000003">
    <property type="protein sequence ID" value="SEB70570.1"/>
    <property type="molecule type" value="Genomic_DNA"/>
</dbReference>
<keyword evidence="1" id="KW-1133">Transmembrane helix</keyword>
<evidence type="ECO:0000313" key="2">
    <source>
        <dbReference type="EMBL" id="SEB70570.1"/>
    </source>
</evidence>
<feature type="transmembrane region" description="Helical" evidence="1">
    <location>
        <begin position="96"/>
        <end position="115"/>
    </location>
</feature>
<keyword evidence="1" id="KW-0812">Transmembrane</keyword>
<protein>
    <submittedName>
        <fullName evidence="2">Uncharacterized membrane protein HdeD, DUF308 family</fullName>
    </submittedName>
</protein>
<feature type="transmembrane region" description="Helical" evidence="1">
    <location>
        <begin position="121"/>
        <end position="143"/>
    </location>
</feature>
<organism evidence="2 3">
    <name type="scientific">Tsukamurella tyrosinosolvens</name>
    <dbReference type="NCBI Taxonomy" id="57704"/>
    <lineage>
        <taxon>Bacteria</taxon>
        <taxon>Bacillati</taxon>
        <taxon>Actinomycetota</taxon>
        <taxon>Actinomycetes</taxon>
        <taxon>Mycobacteriales</taxon>
        <taxon>Tsukamurellaceae</taxon>
        <taxon>Tsukamurella</taxon>
    </lineage>
</organism>
<dbReference type="InterPro" id="IPR005325">
    <property type="entry name" value="DUF308_memb"/>
</dbReference>
<keyword evidence="1" id="KW-0472">Membrane</keyword>
<dbReference type="PANTHER" id="PTHR34989">
    <property type="entry name" value="PROTEIN HDED"/>
    <property type="match status" value="1"/>
</dbReference>
<dbReference type="Proteomes" id="UP000182241">
    <property type="component" value="Unassembled WGS sequence"/>
</dbReference>
<feature type="transmembrane region" description="Helical" evidence="1">
    <location>
        <begin position="182"/>
        <end position="202"/>
    </location>
</feature>
<keyword evidence="3" id="KW-1185">Reference proteome</keyword>
<reference evidence="3" key="1">
    <citation type="submission" date="2016-10" db="EMBL/GenBank/DDBJ databases">
        <authorList>
            <person name="Varghese N."/>
            <person name="Submissions S."/>
        </authorList>
    </citation>
    <scope>NUCLEOTIDE SEQUENCE [LARGE SCALE GENOMIC DNA]</scope>
    <source>
        <strain evidence="3">DSM 44234</strain>
    </source>
</reference>
<dbReference type="STRING" id="57704.SAMN04489793_0595"/>
<proteinExistence type="predicted"/>
<dbReference type="RefSeq" id="WP_068523446.1">
    <property type="nucleotide sequence ID" value="NZ_CP019066.1"/>
</dbReference>
<evidence type="ECO:0000313" key="3">
    <source>
        <dbReference type="Proteomes" id="UP000182241"/>
    </source>
</evidence>
<dbReference type="GO" id="GO:0005886">
    <property type="term" value="C:plasma membrane"/>
    <property type="evidence" value="ECO:0007669"/>
    <property type="project" value="TreeGrafter"/>
</dbReference>